<keyword evidence="2" id="KW-0812">Transmembrane</keyword>
<evidence type="ECO:0000313" key="5">
    <source>
        <dbReference type="WBParaSite" id="TCONS_00009966.p1"/>
    </source>
</evidence>
<evidence type="ECO:0000313" key="4">
    <source>
        <dbReference type="WBParaSite" id="SSTP_0000326500.1"/>
    </source>
</evidence>
<feature type="compositionally biased region" description="Basic and acidic residues" evidence="1">
    <location>
        <begin position="198"/>
        <end position="227"/>
    </location>
</feature>
<feature type="region of interest" description="Disordered" evidence="1">
    <location>
        <begin position="117"/>
        <end position="270"/>
    </location>
</feature>
<name>A0A0K0E1A0_STRER</name>
<feature type="region of interest" description="Disordered" evidence="1">
    <location>
        <begin position="371"/>
        <end position="402"/>
    </location>
</feature>
<dbReference type="Proteomes" id="UP000035681">
    <property type="component" value="Unplaced"/>
</dbReference>
<keyword evidence="2" id="KW-1133">Transmembrane helix</keyword>
<keyword evidence="2" id="KW-0472">Membrane</keyword>
<feature type="compositionally biased region" description="Basic and acidic residues" evidence="1">
    <location>
        <begin position="376"/>
        <end position="391"/>
    </location>
</feature>
<organism evidence="4">
    <name type="scientific">Strongyloides stercoralis</name>
    <name type="common">Threadworm</name>
    <dbReference type="NCBI Taxonomy" id="6248"/>
    <lineage>
        <taxon>Eukaryota</taxon>
        <taxon>Metazoa</taxon>
        <taxon>Ecdysozoa</taxon>
        <taxon>Nematoda</taxon>
        <taxon>Chromadorea</taxon>
        <taxon>Rhabditida</taxon>
        <taxon>Tylenchina</taxon>
        <taxon>Panagrolaimomorpha</taxon>
        <taxon>Strongyloidoidea</taxon>
        <taxon>Strongyloididae</taxon>
        <taxon>Strongyloides</taxon>
    </lineage>
</organism>
<dbReference type="WBParaSite" id="TCONS_00009966.p1">
    <property type="protein sequence ID" value="TCONS_00009966.p1"/>
    <property type="gene ID" value="XLOC_007673"/>
</dbReference>
<feature type="region of interest" description="Disordered" evidence="1">
    <location>
        <begin position="35"/>
        <end position="85"/>
    </location>
</feature>
<feature type="compositionally biased region" description="Polar residues" evidence="1">
    <location>
        <begin position="321"/>
        <end position="335"/>
    </location>
</feature>
<dbReference type="WBParaSite" id="SSTP_0000326500.1">
    <property type="protein sequence ID" value="SSTP_0000326500.1"/>
    <property type="gene ID" value="SSTP_0000326500"/>
</dbReference>
<sequence length="402" mass="45351">MENFTTPSIYWRIFLFICNILITFSLKCGSKPKLNNRSTKGKHSTLPLPDDVKSTLPKRKGKKDSEISKKGSQIRPPEPTPTKLSIVDRQKMIQHTGGNQILEPSLSKKKTNYNIKEYNDKKEVQKLDRNELDSNKSKKGSKRRGKKGGSNKVKKESFKKIKNKKGSSRPNLGKLSNPILFQQVKNVEEKPVQNCDENDIKKDKNNLQQHDKNDKNDKQREEKEINNEKNGNNNEDLSKLLDPTADSISGGSGNKIVESNVNERETSTVVEPSVDQFQDVKLENDIKMEANVNGNSLNQETKLGNDVKGLVVEPLNGEMLNNNESLLPNKSNTPPCLSLPKTPSKKGIRELDKEKLQKALKLKNPRVFMNKTQHSTTKEVNSDKNENKNDKPCNVIQSSIGE</sequence>
<feature type="transmembrane region" description="Helical" evidence="2">
    <location>
        <begin position="9"/>
        <end position="26"/>
    </location>
</feature>
<accession>A0A0K0E1A0</accession>
<feature type="compositionally biased region" description="Basic residues" evidence="1">
    <location>
        <begin position="137"/>
        <end position="149"/>
    </location>
</feature>
<evidence type="ECO:0000313" key="3">
    <source>
        <dbReference type="Proteomes" id="UP000035681"/>
    </source>
</evidence>
<protein>
    <submittedName>
        <fullName evidence="4 5">Uncharacterized protein</fullName>
    </submittedName>
</protein>
<feature type="region of interest" description="Disordered" evidence="1">
    <location>
        <begin position="321"/>
        <end position="345"/>
    </location>
</feature>
<evidence type="ECO:0000256" key="1">
    <source>
        <dbReference type="SAM" id="MobiDB-lite"/>
    </source>
</evidence>
<feature type="compositionally biased region" description="Basic and acidic residues" evidence="1">
    <location>
        <begin position="117"/>
        <end position="136"/>
    </location>
</feature>
<proteinExistence type="predicted"/>
<evidence type="ECO:0000256" key="2">
    <source>
        <dbReference type="SAM" id="Phobius"/>
    </source>
</evidence>
<keyword evidence="3" id="KW-1185">Reference proteome</keyword>
<reference evidence="4" key="1">
    <citation type="submission" date="2015-08" db="UniProtKB">
        <authorList>
            <consortium name="WormBaseParasite"/>
        </authorList>
    </citation>
    <scope>IDENTIFICATION</scope>
</reference>
<dbReference type="AlphaFoldDB" id="A0A0K0E1A0"/>